<evidence type="ECO:0000313" key="2">
    <source>
        <dbReference type="Proteomes" id="UP000054047"/>
    </source>
</evidence>
<accession>A0A0C2CX77</accession>
<evidence type="ECO:0000313" key="1">
    <source>
        <dbReference type="EMBL" id="KIH54452.1"/>
    </source>
</evidence>
<dbReference type="AlphaFoldDB" id="A0A0C2CX77"/>
<name>A0A0C2CX77_9BILA</name>
<dbReference type="Proteomes" id="UP000054047">
    <property type="component" value="Unassembled WGS sequence"/>
</dbReference>
<protein>
    <submittedName>
        <fullName evidence="1">Uncharacterized protein</fullName>
    </submittedName>
</protein>
<dbReference type="EMBL" id="KN739068">
    <property type="protein sequence ID" value="KIH54452.1"/>
    <property type="molecule type" value="Genomic_DNA"/>
</dbReference>
<gene>
    <name evidence="1" type="ORF">ANCDUO_15402</name>
</gene>
<proteinExistence type="predicted"/>
<sequence>MYRIRQFTRDRQSMPPSVEVFQHSAVILAFHSRLSLDLSHPANLCCVVSMVNDRHMFNASRDKLVPQRSDADGYK</sequence>
<organism evidence="1 2">
    <name type="scientific">Ancylostoma duodenale</name>
    <dbReference type="NCBI Taxonomy" id="51022"/>
    <lineage>
        <taxon>Eukaryota</taxon>
        <taxon>Metazoa</taxon>
        <taxon>Ecdysozoa</taxon>
        <taxon>Nematoda</taxon>
        <taxon>Chromadorea</taxon>
        <taxon>Rhabditida</taxon>
        <taxon>Rhabditina</taxon>
        <taxon>Rhabditomorpha</taxon>
        <taxon>Strongyloidea</taxon>
        <taxon>Ancylostomatidae</taxon>
        <taxon>Ancylostomatinae</taxon>
        <taxon>Ancylostoma</taxon>
    </lineage>
</organism>
<keyword evidence="2" id="KW-1185">Reference proteome</keyword>
<reference evidence="1 2" key="1">
    <citation type="submission" date="2013-12" db="EMBL/GenBank/DDBJ databases">
        <title>Draft genome of the parsitic nematode Ancylostoma duodenale.</title>
        <authorList>
            <person name="Mitreva M."/>
        </authorList>
    </citation>
    <scope>NUCLEOTIDE SEQUENCE [LARGE SCALE GENOMIC DNA]</scope>
    <source>
        <strain evidence="1 2">Zhejiang</strain>
    </source>
</reference>